<sequence>MRGLSRLRALRVLRELSDLRRGRLRLLVVRLMGVCVSLMGLRVGRLRLGGLRVGRLRLWRGLRGRVQRMVGCLRRRLRCRVGRLSGLWGRRILLLRILGRRELVWRRPGLVLLLLRRRVVERLSRRRLVGLLGWSRLVGRLRRRRVGGALRVSLGVLLRRLGLGTVRRYARLRTGSGVHGWHLPLAVRRVAGADRLARLVRIDGMGHVRGPPWGECVPKWWSHMDS</sequence>
<dbReference type="AlphaFoldDB" id="M3FJA9"/>
<proteinExistence type="predicted"/>
<protein>
    <submittedName>
        <fullName evidence="1">Uncharacterized protein</fullName>
    </submittedName>
</protein>
<dbReference type="EMBL" id="KB405094">
    <property type="protein sequence ID" value="EMF53020.1"/>
    <property type="molecule type" value="Genomic_DNA"/>
</dbReference>
<reference evidence="2" key="1">
    <citation type="journal article" date="2013" name="Genome Announc.">
        <title>Draft Genome Sequence of Streptomyces bottropensis ATCC 25435, a Bottromycin-Producing Actinomycete.</title>
        <authorList>
            <person name="Zhang H."/>
            <person name="Zhou W."/>
            <person name="Zhuang Y."/>
            <person name="Liang X."/>
            <person name="Liu T."/>
        </authorList>
    </citation>
    <scope>NUCLEOTIDE SEQUENCE [LARGE SCALE GENOMIC DNA]</scope>
    <source>
        <strain evidence="2">ATCC 25435</strain>
    </source>
</reference>
<name>M3FJA9_9ACTN</name>
<dbReference type="Proteomes" id="UP000030760">
    <property type="component" value="Unassembled WGS sequence"/>
</dbReference>
<evidence type="ECO:0000313" key="2">
    <source>
        <dbReference type="Proteomes" id="UP000030760"/>
    </source>
</evidence>
<accession>M3FJA9</accession>
<evidence type="ECO:0000313" key="1">
    <source>
        <dbReference type="EMBL" id="EMF53020.1"/>
    </source>
</evidence>
<gene>
    <name evidence="1" type="ORF">SBD_6096</name>
</gene>
<organism evidence="1 2">
    <name type="scientific">Streptomyces bottropensis ATCC 25435</name>
    <dbReference type="NCBI Taxonomy" id="1054862"/>
    <lineage>
        <taxon>Bacteria</taxon>
        <taxon>Bacillati</taxon>
        <taxon>Actinomycetota</taxon>
        <taxon>Actinomycetes</taxon>
        <taxon>Kitasatosporales</taxon>
        <taxon>Streptomycetaceae</taxon>
        <taxon>Streptomyces</taxon>
    </lineage>
</organism>